<dbReference type="Proteomes" id="UP000886860">
    <property type="component" value="Unassembled WGS sequence"/>
</dbReference>
<evidence type="ECO:0000313" key="1">
    <source>
        <dbReference type="EMBL" id="HIT42826.1"/>
    </source>
</evidence>
<dbReference type="EMBL" id="DVKS01000201">
    <property type="protein sequence ID" value="HIT42826.1"/>
    <property type="molecule type" value="Genomic_DNA"/>
</dbReference>
<evidence type="ECO:0000313" key="2">
    <source>
        <dbReference type="Proteomes" id="UP000886860"/>
    </source>
</evidence>
<dbReference type="AlphaFoldDB" id="A0A9D1GLA7"/>
<gene>
    <name evidence="1" type="ORF">IAB60_12165</name>
</gene>
<proteinExistence type="predicted"/>
<reference evidence="1" key="2">
    <citation type="journal article" date="2021" name="PeerJ">
        <title>Extensive microbial diversity within the chicken gut microbiome revealed by metagenomics and culture.</title>
        <authorList>
            <person name="Gilroy R."/>
            <person name="Ravi A."/>
            <person name="Getino M."/>
            <person name="Pursley I."/>
            <person name="Horton D.L."/>
            <person name="Alikhan N.F."/>
            <person name="Baker D."/>
            <person name="Gharbi K."/>
            <person name="Hall N."/>
            <person name="Watson M."/>
            <person name="Adriaenssens E.M."/>
            <person name="Foster-Nyarko E."/>
            <person name="Jarju S."/>
            <person name="Secka A."/>
            <person name="Antonio M."/>
            <person name="Oren A."/>
            <person name="Chaudhuri R.R."/>
            <person name="La Ragione R."/>
            <person name="Hildebrand F."/>
            <person name="Pallen M.J."/>
        </authorList>
    </citation>
    <scope>NUCLEOTIDE SEQUENCE</scope>
    <source>
        <strain evidence="1">CHK123-3438</strain>
    </source>
</reference>
<reference evidence="1" key="1">
    <citation type="submission" date="2020-10" db="EMBL/GenBank/DDBJ databases">
        <authorList>
            <person name="Gilroy R."/>
        </authorList>
    </citation>
    <scope>NUCLEOTIDE SEQUENCE</scope>
    <source>
        <strain evidence="1">CHK123-3438</strain>
    </source>
</reference>
<name>A0A9D1GLA7_9FIRM</name>
<sequence length="78" mass="8838">MCCCNGCNWNNWSNWNSWGSWNSRSCCGRQRLNQAFLSGFQNGFQAGFREGLERDDDNGCGSCCQWNRSQNSDCGCCD</sequence>
<protein>
    <submittedName>
        <fullName evidence="1">Uncharacterized protein</fullName>
    </submittedName>
</protein>
<organism evidence="1 2">
    <name type="scientific">Candidatus Caccovicinus merdipullorum</name>
    <dbReference type="NCBI Taxonomy" id="2840724"/>
    <lineage>
        <taxon>Bacteria</taxon>
        <taxon>Bacillati</taxon>
        <taxon>Bacillota</taxon>
        <taxon>Clostridia</taxon>
        <taxon>Eubacteriales</taxon>
        <taxon>Candidatus Caccovicinus</taxon>
    </lineage>
</organism>
<comment type="caution">
    <text evidence="1">The sequence shown here is derived from an EMBL/GenBank/DDBJ whole genome shotgun (WGS) entry which is preliminary data.</text>
</comment>
<accession>A0A9D1GLA7</accession>